<evidence type="ECO:0000256" key="3">
    <source>
        <dbReference type="ARBA" id="ARBA00023134"/>
    </source>
</evidence>
<dbReference type="SUPFAM" id="SSF52540">
    <property type="entry name" value="P-loop containing nucleoside triphosphate hydrolases"/>
    <property type="match status" value="1"/>
</dbReference>
<dbReference type="PANTHER" id="PTHR11259:SF2">
    <property type="entry name" value="GH16429P"/>
    <property type="match status" value="1"/>
</dbReference>
<dbReference type="InterPro" id="IPR027417">
    <property type="entry name" value="P-loop_NTPase"/>
</dbReference>
<dbReference type="GO" id="GO:0003924">
    <property type="term" value="F:GTPase activity"/>
    <property type="evidence" value="ECO:0007669"/>
    <property type="project" value="UniProtKB-UniRule"/>
</dbReference>
<keyword evidence="2 4" id="KW-0547">Nucleotide-binding</keyword>
<dbReference type="STRING" id="133385.A0A2T9Y6N4"/>
<evidence type="ECO:0000256" key="4">
    <source>
        <dbReference type="RuleBase" id="RU367014"/>
    </source>
</evidence>
<evidence type="ECO:0000313" key="5">
    <source>
        <dbReference type="EMBL" id="PVU87993.1"/>
    </source>
</evidence>
<proteinExistence type="inferred from homology"/>
<comment type="similarity">
    <text evidence="1 4">Belongs to the GTR/RAG GTP-binding protein family.</text>
</comment>
<evidence type="ECO:0000256" key="1">
    <source>
        <dbReference type="ARBA" id="ARBA00007756"/>
    </source>
</evidence>
<dbReference type="GO" id="GO:1990131">
    <property type="term" value="C:Gtr1-Gtr2 GTPase complex"/>
    <property type="evidence" value="ECO:0007669"/>
    <property type="project" value="UniProtKB-UniRule"/>
</dbReference>
<comment type="caution">
    <text evidence="5">The sequence shown here is derived from an EMBL/GenBank/DDBJ whole genome shotgun (WGS) entry which is preliminary data.</text>
</comment>
<dbReference type="PANTHER" id="PTHR11259">
    <property type="entry name" value="RAS-RELATED GTP BINDING RAG/GTR YEAST"/>
    <property type="match status" value="1"/>
</dbReference>
<dbReference type="GO" id="GO:0009267">
    <property type="term" value="P:cellular response to starvation"/>
    <property type="evidence" value="ECO:0007669"/>
    <property type="project" value="TreeGrafter"/>
</dbReference>
<protein>
    <recommendedName>
        <fullName evidence="4">GTP-binding protein</fullName>
    </recommendedName>
</protein>
<organism evidence="5 6">
    <name type="scientific">Smittium simulii</name>
    <dbReference type="NCBI Taxonomy" id="133385"/>
    <lineage>
        <taxon>Eukaryota</taxon>
        <taxon>Fungi</taxon>
        <taxon>Fungi incertae sedis</taxon>
        <taxon>Zoopagomycota</taxon>
        <taxon>Kickxellomycotina</taxon>
        <taxon>Harpellomycetes</taxon>
        <taxon>Harpellales</taxon>
        <taxon>Legeriomycetaceae</taxon>
        <taxon>Smittium</taxon>
    </lineage>
</organism>
<dbReference type="InterPro" id="IPR006762">
    <property type="entry name" value="Gtr1_RagA"/>
</dbReference>
<dbReference type="GO" id="GO:1904263">
    <property type="term" value="P:positive regulation of TORC1 signaling"/>
    <property type="evidence" value="ECO:0007669"/>
    <property type="project" value="TreeGrafter"/>
</dbReference>
<gene>
    <name evidence="5" type="ORF">BB561_006087</name>
</gene>
<dbReference type="GO" id="GO:0010507">
    <property type="term" value="P:negative regulation of autophagy"/>
    <property type="evidence" value="ECO:0007669"/>
    <property type="project" value="TreeGrafter"/>
</dbReference>
<evidence type="ECO:0000313" key="6">
    <source>
        <dbReference type="Proteomes" id="UP000245383"/>
    </source>
</evidence>
<dbReference type="GO" id="GO:0000329">
    <property type="term" value="C:fungal-type vacuole membrane"/>
    <property type="evidence" value="ECO:0007669"/>
    <property type="project" value="TreeGrafter"/>
</dbReference>
<keyword evidence="3 4" id="KW-0342">GTP-binding</keyword>
<comment type="function">
    <text evidence="4">GTPase involved in activation of the TORC1 signaling pathway, which promotes growth and represses autophagy in nutrient-rich conditions.</text>
</comment>
<dbReference type="AlphaFoldDB" id="A0A2T9Y6N4"/>
<name>A0A2T9Y6N4_9FUNG</name>
<dbReference type="GO" id="GO:0005525">
    <property type="term" value="F:GTP binding"/>
    <property type="evidence" value="ECO:0007669"/>
    <property type="project" value="UniProtKB-UniRule"/>
</dbReference>
<dbReference type="Proteomes" id="UP000245383">
    <property type="component" value="Unassembled WGS sequence"/>
</dbReference>
<sequence length="335" mass="39012">MYQDQPEEQLQEENYHSIDNDTKPKILLMGPPRSGKSSILMVIFEKRDQLETVYLQPTTDIVEYTMYGGIEVYDLPGISYEHDYQFIDLNLFLGENTVIVFVIDTQDDIQKSLHYLYSSMDLIFSIQPNTQFNIFLHKIDGLSEELRQDINQEIQHRIFSHMDYEGYDNSLVQFYLTSIYNKSIYEAMSRVSHKLVPNVSTLENILTSFCYKSNLDKAYLFDMDSKLFIATDSFPFASQYHQFCCSTIGLMEDLTTMYSEYQLNQSGEVFSHQVATIHLDANYSIFTFQVNKRLMLICMVRDNISKNLSLLEFNAKKVSLSLKKVLNFPDSSTKD</sequence>
<comment type="subunit">
    <text evidence="4">Component of the GSE complex.</text>
</comment>
<evidence type="ECO:0000256" key="2">
    <source>
        <dbReference type="ARBA" id="ARBA00022741"/>
    </source>
</evidence>
<dbReference type="OrthoDB" id="26136at2759"/>
<dbReference type="Gene3D" id="3.30.450.190">
    <property type="match status" value="1"/>
</dbReference>
<dbReference type="EMBL" id="MBFR01000424">
    <property type="protein sequence ID" value="PVU87993.1"/>
    <property type="molecule type" value="Genomic_DNA"/>
</dbReference>
<keyword evidence="6" id="KW-1185">Reference proteome</keyword>
<dbReference type="Pfam" id="PF04670">
    <property type="entry name" value="Gtr1_RagA"/>
    <property type="match status" value="1"/>
</dbReference>
<dbReference type="GO" id="GO:0005634">
    <property type="term" value="C:nucleus"/>
    <property type="evidence" value="ECO:0007669"/>
    <property type="project" value="TreeGrafter"/>
</dbReference>
<dbReference type="Gene3D" id="3.40.50.300">
    <property type="entry name" value="P-loop containing nucleotide triphosphate hydrolases"/>
    <property type="match status" value="1"/>
</dbReference>
<accession>A0A2T9Y6N4</accession>
<reference evidence="5 6" key="1">
    <citation type="journal article" date="2018" name="MBio">
        <title>Comparative Genomics Reveals the Core Gene Toolbox for the Fungus-Insect Symbiosis.</title>
        <authorList>
            <person name="Wang Y."/>
            <person name="Stata M."/>
            <person name="Wang W."/>
            <person name="Stajich J.E."/>
            <person name="White M.M."/>
            <person name="Moncalvo J.M."/>
        </authorList>
    </citation>
    <scope>NUCLEOTIDE SEQUENCE [LARGE SCALE GENOMIC DNA]</scope>
    <source>
        <strain evidence="5 6">SWE-8-4</strain>
    </source>
</reference>